<feature type="domain" description="Riboflavin kinase" evidence="12">
    <location>
        <begin position="1"/>
        <end position="138"/>
    </location>
</feature>
<dbReference type="InterPro" id="IPR023468">
    <property type="entry name" value="Riboflavin_kinase"/>
</dbReference>
<dbReference type="EMBL" id="KN824278">
    <property type="protein sequence ID" value="KIM33427.1"/>
    <property type="molecule type" value="Genomic_DNA"/>
</dbReference>
<protein>
    <recommendedName>
        <fullName evidence="5">Riboflavin kinase</fullName>
        <ecNumber evidence="4">2.7.1.26</ecNumber>
    </recommendedName>
    <alternativeName>
        <fullName evidence="11">Flavin mononucleotide kinase 1</fullName>
    </alternativeName>
</protein>
<dbReference type="SMART" id="SM00904">
    <property type="entry name" value="Flavokinase"/>
    <property type="match status" value="1"/>
</dbReference>
<keyword evidence="10" id="KW-0067">ATP-binding</keyword>
<reference evidence="14" key="2">
    <citation type="submission" date="2015-01" db="EMBL/GenBank/DDBJ databases">
        <title>Evolutionary Origins and Diversification of the Mycorrhizal Mutualists.</title>
        <authorList>
            <consortium name="DOE Joint Genome Institute"/>
            <consortium name="Mycorrhizal Genomics Consortium"/>
            <person name="Kohler A."/>
            <person name="Kuo A."/>
            <person name="Nagy L.G."/>
            <person name="Floudas D."/>
            <person name="Copeland A."/>
            <person name="Barry K.W."/>
            <person name="Cichocki N."/>
            <person name="Veneault-Fourrey C."/>
            <person name="LaButti K."/>
            <person name="Lindquist E.A."/>
            <person name="Lipzen A."/>
            <person name="Lundell T."/>
            <person name="Morin E."/>
            <person name="Murat C."/>
            <person name="Riley R."/>
            <person name="Ohm R."/>
            <person name="Sun H."/>
            <person name="Tunlid A."/>
            <person name="Henrissat B."/>
            <person name="Grigoriev I.V."/>
            <person name="Hibbett D.S."/>
            <person name="Martin F."/>
        </authorList>
    </citation>
    <scope>NUCLEOTIDE SEQUENCE [LARGE SCALE GENOMIC DNA]</scope>
    <source>
        <strain evidence="14">MAFF 305830</strain>
    </source>
</reference>
<dbReference type="UniPathway" id="UPA00276">
    <property type="reaction ID" value="UER00406"/>
</dbReference>
<dbReference type="AlphaFoldDB" id="A0A0C2XX37"/>
<evidence type="ECO:0000256" key="9">
    <source>
        <dbReference type="ARBA" id="ARBA00022741"/>
    </source>
</evidence>
<comment type="pathway">
    <text evidence="2">Cofactor biosynthesis; FMN biosynthesis; FMN from riboflavin (ATP route): step 1/1.</text>
</comment>
<evidence type="ECO:0000313" key="14">
    <source>
        <dbReference type="Proteomes" id="UP000054097"/>
    </source>
</evidence>
<organism evidence="13 14">
    <name type="scientific">Serendipita vermifera MAFF 305830</name>
    <dbReference type="NCBI Taxonomy" id="933852"/>
    <lineage>
        <taxon>Eukaryota</taxon>
        <taxon>Fungi</taxon>
        <taxon>Dikarya</taxon>
        <taxon>Basidiomycota</taxon>
        <taxon>Agaricomycotina</taxon>
        <taxon>Agaricomycetes</taxon>
        <taxon>Sebacinales</taxon>
        <taxon>Serendipitaceae</taxon>
        <taxon>Serendipita</taxon>
    </lineage>
</organism>
<evidence type="ECO:0000256" key="7">
    <source>
        <dbReference type="ARBA" id="ARBA00022643"/>
    </source>
</evidence>
<keyword evidence="7" id="KW-0288">FMN</keyword>
<comment type="function">
    <text evidence="1">Catalyzes the phosphorylation of riboflavin (vitamin B2) to form flavin mononucleotide (FMN) coenzyme.</text>
</comment>
<dbReference type="Gene3D" id="2.40.30.30">
    <property type="entry name" value="Riboflavin kinase-like"/>
    <property type="match status" value="1"/>
</dbReference>
<reference evidence="13 14" key="1">
    <citation type="submission" date="2014-04" db="EMBL/GenBank/DDBJ databases">
        <authorList>
            <consortium name="DOE Joint Genome Institute"/>
            <person name="Kuo A."/>
            <person name="Zuccaro A."/>
            <person name="Kohler A."/>
            <person name="Nagy L.G."/>
            <person name="Floudas D."/>
            <person name="Copeland A."/>
            <person name="Barry K.W."/>
            <person name="Cichocki N."/>
            <person name="Veneault-Fourrey C."/>
            <person name="LaButti K."/>
            <person name="Lindquist E.A."/>
            <person name="Lipzen A."/>
            <person name="Lundell T."/>
            <person name="Morin E."/>
            <person name="Murat C."/>
            <person name="Sun H."/>
            <person name="Tunlid A."/>
            <person name="Henrissat B."/>
            <person name="Grigoriev I.V."/>
            <person name="Hibbett D.S."/>
            <person name="Martin F."/>
            <person name="Nordberg H.P."/>
            <person name="Cantor M.N."/>
            <person name="Hua S.X."/>
        </authorList>
    </citation>
    <scope>NUCLEOTIDE SEQUENCE [LARGE SCALE GENOMIC DNA]</scope>
    <source>
        <strain evidence="13 14">MAFF 305830</strain>
    </source>
</reference>
<dbReference type="PANTHER" id="PTHR22749:SF6">
    <property type="entry name" value="RIBOFLAVIN KINASE"/>
    <property type="match status" value="1"/>
</dbReference>
<evidence type="ECO:0000256" key="11">
    <source>
        <dbReference type="ARBA" id="ARBA00029960"/>
    </source>
</evidence>
<dbReference type="SUPFAM" id="SSF82114">
    <property type="entry name" value="Riboflavin kinase-like"/>
    <property type="match status" value="1"/>
</dbReference>
<dbReference type="GO" id="GO:0005739">
    <property type="term" value="C:mitochondrion"/>
    <property type="evidence" value="ECO:0007669"/>
    <property type="project" value="TreeGrafter"/>
</dbReference>
<dbReference type="Proteomes" id="UP000054097">
    <property type="component" value="Unassembled WGS sequence"/>
</dbReference>
<keyword evidence="14" id="KW-1185">Reference proteome</keyword>
<sequence length="153" mass="17629">MSGEVQHGFKRGSRELGCHTANLPDDELEPMTSTVKTGIYYGYAQVHPECPNGCASDLPNEDLRVWPMVMSIGWNPYYKNEKLTAEVHIIHQFKEDFYGHVMTVLVLGYIRPELDYTSKDALIEDIQTDIKVALRSLERPDYQSYRQDPSFRL</sequence>
<dbReference type="HOGENOM" id="CLU_048437_3_2_1"/>
<dbReference type="InterPro" id="IPR015865">
    <property type="entry name" value="Riboflavin_kinase_bac/euk"/>
</dbReference>
<evidence type="ECO:0000256" key="8">
    <source>
        <dbReference type="ARBA" id="ARBA00022679"/>
    </source>
</evidence>
<keyword evidence="8" id="KW-0808">Transferase</keyword>
<evidence type="ECO:0000256" key="4">
    <source>
        <dbReference type="ARBA" id="ARBA00012105"/>
    </source>
</evidence>
<evidence type="ECO:0000256" key="1">
    <source>
        <dbReference type="ARBA" id="ARBA00003572"/>
    </source>
</evidence>
<dbReference type="GO" id="GO:0009231">
    <property type="term" value="P:riboflavin biosynthetic process"/>
    <property type="evidence" value="ECO:0007669"/>
    <property type="project" value="InterPro"/>
</dbReference>
<keyword evidence="6" id="KW-0285">Flavoprotein</keyword>
<accession>A0A0C2XX37</accession>
<dbReference type="GO" id="GO:0009398">
    <property type="term" value="P:FMN biosynthetic process"/>
    <property type="evidence" value="ECO:0007669"/>
    <property type="project" value="UniProtKB-UniPathway"/>
</dbReference>
<evidence type="ECO:0000259" key="12">
    <source>
        <dbReference type="SMART" id="SM00904"/>
    </source>
</evidence>
<evidence type="ECO:0000256" key="2">
    <source>
        <dbReference type="ARBA" id="ARBA00005201"/>
    </source>
</evidence>
<dbReference type="OrthoDB" id="276388at2759"/>
<dbReference type="GO" id="GO:0008531">
    <property type="term" value="F:riboflavin kinase activity"/>
    <property type="evidence" value="ECO:0007669"/>
    <property type="project" value="UniProtKB-EC"/>
</dbReference>
<evidence type="ECO:0000256" key="5">
    <source>
        <dbReference type="ARBA" id="ARBA00017394"/>
    </source>
</evidence>
<name>A0A0C2XX37_SERVB</name>
<dbReference type="EC" id="2.7.1.26" evidence="4"/>
<keyword evidence="9" id="KW-0547">Nucleotide-binding</keyword>
<dbReference type="Pfam" id="PF01687">
    <property type="entry name" value="Flavokinase"/>
    <property type="match status" value="1"/>
</dbReference>
<comment type="similarity">
    <text evidence="3">Belongs to the flavokinase family.</text>
</comment>
<gene>
    <name evidence="13" type="ORF">M408DRAFT_326144</name>
</gene>
<dbReference type="STRING" id="933852.A0A0C2XX37"/>
<proteinExistence type="inferred from homology"/>
<dbReference type="GO" id="GO:0005524">
    <property type="term" value="F:ATP binding"/>
    <property type="evidence" value="ECO:0007669"/>
    <property type="project" value="UniProtKB-KW"/>
</dbReference>
<evidence type="ECO:0000256" key="10">
    <source>
        <dbReference type="ARBA" id="ARBA00022840"/>
    </source>
</evidence>
<dbReference type="PANTHER" id="PTHR22749">
    <property type="entry name" value="RIBOFLAVIN KINASE/FMN ADENYLYLTRANSFERASE"/>
    <property type="match status" value="1"/>
</dbReference>
<dbReference type="InterPro" id="IPR023465">
    <property type="entry name" value="Riboflavin_kinase_dom_sf"/>
</dbReference>
<evidence type="ECO:0000256" key="6">
    <source>
        <dbReference type="ARBA" id="ARBA00022630"/>
    </source>
</evidence>
<evidence type="ECO:0000313" key="13">
    <source>
        <dbReference type="EMBL" id="KIM33427.1"/>
    </source>
</evidence>
<evidence type="ECO:0000256" key="3">
    <source>
        <dbReference type="ARBA" id="ARBA00010108"/>
    </source>
</evidence>